<keyword evidence="11" id="KW-0349">Heme</keyword>
<organism evidence="19 20">
    <name type="scientific">Aurantiacibacter arachoides</name>
    <dbReference type="NCBI Taxonomy" id="1850444"/>
    <lineage>
        <taxon>Bacteria</taxon>
        <taxon>Pseudomonadati</taxon>
        <taxon>Pseudomonadota</taxon>
        <taxon>Alphaproteobacteria</taxon>
        <taxon>Sphingomonadales</taxon>
        <taxon>Erythrobacteraceae</taxon>
        <taxon>Aurantiacibacter</taxon>
    </lineage>
</organism>
<evidence type="ECO:0000256" key="16">
    <source>
        <dbReference type="ARBA" id="ARBA00023004"/>
    </source>
</evidence>
<evidence type="ECO:0000256" key="4">
    <source>
        <dbReference type="ARBA" id="ARBA00005163"/>
    </source>
</evidence>
<gene>
    <name evidence="19" type="primary">sdhD</name>
    <name evidence="19" type="ORF">GRI62_07330</name>
</gene>
<keyword evidence="16" id="KW-0408">Iron</keyword>
<feature type="transmembrane region" description="Helical" evidence="18">
    <location>
        <begin position="98"/>
        <end position="123"/>
    </location>
</feature>
<evidence type="ECO:0000256" key="2">
    <source>
        <dbReference type="ARBA" id="ARBA00004050"/>
    </source>
</evidence>
<dbReference type="Pfam" id="PF01127">
    <property type="entry name" value="Sdh_cyt"/>
    <property type="match status" value="1"/>
</dbReference>
<comment type="subunit">
    <text evidence="5">Part of an enzyme complex containing four subunits: a flavoprotein, an iron-sulfur protein, plus two membrane-anchoring proteins, SdhC and SdhD.</text>
</comment>
<evidence type="ECO:0000313" key="20">
    <source>
        <dbReference type="Proteomes" id="UP000460626"/>
    </source>
</evidence>
<feature type="transmembrane region" description="Helical" evidence="18">
    <location>
        <begin position="28"/>
        <end position="47"/>
    </location>
</feature>
<dbReference type="InterPro" id="IPR034804">
    <property type="entry name" value="SQR/QFR_C/D"/>
</dbReference>
<reference evidence="19 20" key="1">
    <citation type="submission" date="2019-12" db="EMBL/GenBank/DDBJ databases">
        <title>Genomic-based taxomic classification of the family Erythrobacteraceae.</title>
        <authorList>
            <person name="Xu L."/>
        </authorList>
    </citation>
    <scope>NUCLEOTIDE SEQUENCE [LARGE SCALE GENOMIC DNA]</scope>
    <source>
        <strain evidence="19 20">RC4-10-4</strain>
    </source>
</reference>
<dbReference type="Gene3D" id="1.20.1300.10">
    <property type="entry name" value="Fumarate reductase/succinate dehydrogenase, transmembrane subunit"/>
    <property type="match status" value="1"/>
</dbReference>
<evidence type="ECO:0000256" key="11">
    <source>
        <dbReference type="ARBA" id="ARBA00022617"/>
    </source>
</evidence>
<dbReference type="InterPro" id="IPR000701">
    <property type="entry name" value="SuccDH_FuR_B_TM-su"/>
</dbReference>
<evidence type="ECO:0000256" key="6">
    <source>
        <dbReference type="ARBA" id="ARBA00019425"/>
    </source>
</evidence>
<accession>A0A845A2N6</accession>
<sequence>MGLGTPIGRVRGLGSSHHGSHHWLLQRFTAVGNLVTVLFLIVSLLLLPDLSHATVTGWLSGPLPALMVALMIVSTFWHARLGLQVLIEDYVHAIGNRFAVILALNLFTIVGAVAALFFLFLIVTGAGAPAPVAPAAAGGM</sequence>
<dbReference type="GO" id="GO:0017004">
    <property type="term" value="P:cytochrome complex assembly"/>
    <property type="evidence" value="ECO:0007669"/>
    <property type="project" value="TreeGrafter"/>
</dbReference>
<comment type="subcellular location">
    <subcellularLocation>
        <location evidence="3">Cell inner membrane</location>
        <topology evidence="3">Multi-pass membrane protein</topology>
    </subcellularLocation>
</comment>
<dbReference type="EMBL" id="WTYH01000001">
    <property type="protein sequence ID" value="MXO93416.1"/>
    <property type="molecule type" value="Genomic_DNA"/>
</dbReference>
<dbReference type="NCBIfam" id="TIGR02968">
    <property type="entry name" value="succ_dehyd_anc"/>
    <property type="match status" value="1"/>
</dbReference>
<keyword evidence="12 18" id="KW-0812">Transmembrane</keyword>
<evidence type="ECO:0000256" key="10">
    <source>
        <dbReference type="ARBA" id="ARBA00022532"/>
    </source>
</evidence>
<proteinExistence type="predicted"/>
<comment type="function">
    <text evidence="2">Membrane-anchoring subunit of succinate dehydrogenase (SDH).</text>
</comment>
<keyword evidence="15 18" id="KW-1133">Transmembrane helix</keyword>
<dbReference type="GO" id="GO:0005886">
    <property type="term" value="C:plasma membrane"/>
    <property type="evidence" value="ECO:0007669"/>
    <property type="project" value="UniProtKB-SubCell"/>
</dbReference>
<keyword evidence="8" id="KW-1003">Cell membrane</keyword>
<keyword evidence="20" id="KW-1185">Reference proteome</keyword>
<dbReference type="GO" id="GO:0009055">
    <property type="term" value="F:electron transfer activity"/>
    <property type="evidence" value="ECO:0007669"/>
    <property type="project" value="TreeGrafter"/>
</dbReference>
<evidence type="ECO:0000313" key="19">
    <source>
        <dbReference type="EMBL" id="MXO93416.1"/>
    </source>
</evidence>
<keyword evidence="14" id="KW-0249">Electron transport</keyword>
<evidence type="ECO:0000256" key="5">
    <source>
        <dbReference type="ARBA" id="ARBA00011558"/>
    </source>
</evidence>
<protein>
    <recommendedName>
        <fullName evidence="6">Succinate dehydrogenase hydrophobic membrane anchor subunit</fullName>
    </recommendedName>
</protein>
<evidence type="ECO:0000256" key="9">
    <source>
        <dbReference type="ARBA" id="ARBA00022519"/>
    </source>
</evidence>
<dbReference type="CDD" id="cd03495">
    <property type="entry name" value="SQR_TypeC_SdhD_like"/>
    <property type="match status" value="1"/>
</dbReference>
<dbReference type="GO" id="GO:0020037">
    <property type="term" value="F:heme binding"/>
    <property type="evidence" value="ECO:0007669"/>
    <property type="project" value="InterPro"/>
</dbReference>
<dbReference type="InterPro" id="IPR014312">
    <property type="entry name" value="Succ_DH_anchor"/>
</dbReference>
<dbReference type="Proteomes" id="UP000460626">
    <property type="component" value="Unassembled WGS sequence"/>
</dbReference>
<evidence type="ECO:0000256" key="13">
    <source>
        <dbReference type="ARBA" id="ARBA00022723"/>
    </source>
</evidence>
<dbReference type="OrthoDB" id="9809280at2"/>
<keyword evidence="9" id="KW-0997">Cell inner membrane</keyword>
<evidence type="ECO:0000256" key="3">
    <source>
        <dbReference type="ARBA" id="ARBA00004429"/>
    </source>
</evidence>
<keyword evidence="13" id="KW-0479">Metal-binding</keyword>
<dbReference type="SUPFAM" id="SSF81343">
    <property type="entry name" value="Fumarate reductase respiratory complex transmembrane subunits"/>
    <property type="match status" value="1"/>
</dbReference>
<evidence type="ECO:0000256" key="17">
    <source>
        <dbReference type="ARBA" id="ARBA00023136"/>
    </source>
</evidence>
<keyword evidence="7" id="KW-0813">Transport</keyword>
<comment type="cofactor">
    <cofactor evidence="1">
        <name>heme</name>
        <dbReference type="ChEBI" id="CHEBI:30413"/>
    </cofactor>
</comment>
<comment type="pathway">
    <text evidence="4">Carbohydrate metabolism; tricarboxylic acid cycle.</text>
</comment>
<dbReference type="UniPathway" id="UPA00223"/>
<evidence type="ECO:0000256" key="18">
    <source>
        <dbReference type="SAM" id="Phobius"/>
    </source>
</evidence>
<dbReference type="PANTHER" id="PTHR38689:SF1">
    <property type="entry name" value="SUCCINATE DEHYDROGENASE HYDROPHOBIC MEMBRANE ANCHOR SUBUNIT"/>
    <property type="match status" value="1"/>
</dbReference>
<keyword evidence="10" id="KW-0816">Tricarboxylic acid cycle</keyword>
<name>A0A845A2N6_9SPHN</name>
<evidence type="ECO:0000256" key="1">
    <source>
        <dbReference type="ARBA" id="ARBA00001971"/>
    </source>
</evidence>
<dbReference type="AlphaFoldDB" id="A0A845A2N6"/>
<dbReference type="GO" id="GO:0046872">
    <property type="term" value="F:metal ion binding"/>
    <property type="evidence" value="ECO:0007669"/>
    <property type="project" value="UniProtKB-KW"/>
</dbReference>
<dbReference type="RefSeq" id="WP_131452691.1">
    <property type="nucleotide sequence ID" value="NZ_BMJK01000001.1"/>
</dbReference>
<feature type="transmembrane region" description="Helical" evidence="18">
    <location>
        <begin position="59"/>
        <end position="77"/>
    </location>
</feature>
<dbReference type="PANTHER" id="PTHR38689">
    <property type="entry name" value="SUCCINATE DEHYDROGENASE HYDROPHOBIC MEMBRANE ANCHOR SUBUNIT"/>
    <property type="match status" value="1"/>
</dbReference>
<evidence type="ECO:0000256" key="14">
    <source>
        <dbReference type="ARBA" id="ARBA00022982"/>
    </source>
</evidence>
<comment type="caution">
    <text evidence="19">The sequence shown here is derived from an EMBL/GenBank/DDBJ whole genome shotgun (WGS) entry which is preliminary data.</text>
</comment>
<evidence type="ECO:0000256" key="15">
    <source>
        <dbReference type="ARBA" id="ARBA00022989"/>
    </source>
</evidence>
<dbReference type="GO" id="GO:0006099">
    <property type="term" value="P:tricarboxylic acid cycle"/>
    <property type="evidence" value="ECO:0007669"/>
    <property type="project" value="UniProtKB-UniPathway"/>
</dbReference>
<evidence type="ECO:0000256" key="7">
    <source>
        <dbReference type="ARBA" id="ARBA00022448"/>
    </source>
</evidence>
<evidence type="ECO:0000256" key="8">
    <source>
        <dbReference type="ARBA" id="ARBA00022475"/>
    </source>
</evidence>
<keyword evidence="17 18" id="KW-0472">Membrane</keyword>
<evidence type="ECO:0000256" key="12">
    <source>
        <dbReference type="ARBA" id="ARBA00022692"/>
    </source>
</evidence>